<proteinExistence type="predicted"/>
<dbReference type="EMBL" id="LJKE01000045">
    <property type="protein sequence ID" value="KZD65945.1"/>
    <property type="molecule type" value="Genomic_DNA"/>
</dbReference>
<evidence type="ECO:0000313" key="2">
    <source>
        <dbReference type="Proteomes" id="UP000076482"/>
    </source>
</evidence>
<gene>
    <name evidence="1" type="ORF">B4088_2702</name>
</gene>
<protein>
    <submittedName>
        <fullName evidence="1">Uncharacterized protein</fullName>
    </submittedName>
</protein>
<dbReference type="RefSeq" id="WP_063261165.1">
    <property type="nucleotide sequence ID" value="NZ_LJKE01000045.1"/>
</dbReference>
<evidence type="ECO:0000313" key="1">
    <source>
        <dbReference type="EMBL" id="KZD65945.1"/>
    </source>
</evidence>
<name>A0A164NWT1_BACCE</name>
<organism evidence="1 2">
    <name type="scientific">Bacillus cereus</name>
    <dbReference type="NCBI Taxonomy" id="1396"/>
    <lineage>
        <taxon>Bacteria</taxon>
        <taxon>Bacillati</taxon>
        <taxon>Bacillota</taxon>
        <taxon>Bacilli</taxon>
        <taxon>Bacillales</taxon>
        <taxon>Bacillaceae</taxon>
        <taxon>Bacillus</taxon>
        <taxon>Bacillus cereus group</taxon>
    </lineage>
</organism>
<dbReference type="AlphaFoldDB" id="A0A164NWT1"/>
<sequence length="149" mass="17145">MNHLLEVVKLKVEKAGLAVGMPTQELDTKIKESVKLAAKEDAQKETDERISEQDLDAVLEEIATQVIKGDIDGLTDLSELTIRLYDRVNYAYEYVFKEHEEEAMEIFHSMYKAMNGDTRGFWLYSNYIAESQELYSDEHTTFVVVIDVD</sequence>
<accession>A0A164NWT1</accession>
<dbReference type="Proteomes" id="UP000076482">
    <property type="component" value="Unassembled WGS sequence"/>
</dbReference>
<dbReference type="PATRIC" id="fig|1396.535.peg.1735"/>
<comment type="caution">
    <text evidence="1">The sequence shown here is derived from an EMBL/GenBank/DDBJ whole genome shotgun (WGS) entry which is preliminary data.</text>
</comment>
<reference evidence="1 2" key="1">
    <citation type="submission" date="2015-09" db="EMBL/GenBank/DDBJ databases">
        <title>Bacillus cereus food isolates.</title>
        <authorList>
            <person name="Boekhorst J."/>
        </authorList>
    </citation>
    <scope>NUCLEOTIDE SEQUENCE [LARGE SCALE GENOMIC DNA]</scope>
    <source>
        <strain evidence="1 2">B4088</strain>
    </source>
</reference>